<dbReference type="AlphaFoldDB" id="A0AAN9AHJ8"/>
<dbReference type="Proteomes" id="UP001381693">
    <property type="component" value="Unassembled WGS sequence"/>
</dbReference>
<evidence type="ECO:0000256" key="1">
    <source>
        <dbReference type="SAM" id="SignalP"/>
    </source>
</evidence>
<feature type="signal peptide" evidence="1">
    <location>
        <begin position="1"/>
        <end position="18"/>
    </location>
</feature>
<organism evidence="3 4">
    <name type="scientific">Halocaridina rubra</name>
    <name type="common">Hawaiian red shrimp</name>
    <dbReference type="NCBI Taxonomy" id="373956"/>
    <lineage>
        <taxon>Eukaryota</taxon>
        <taxon>Metazoa</taxon>
        <taxon>Ecdysozoa</taxon>
        <taxon>Arthropoda</taxon>
        <taxon>Crustacea</taxon>
        <taxon>Multicrustacea</taxon>
        <taxon>Malacostraca</taxon>
        <taxon>Eumalacostraca</taxon>
        <taxon>Eucarida</taxon>
        <taxon>Decapoda</taxon>
        <taxon>Pleocyemata</taxon>
        <taxon>Caridea</taxon>
        <taxon>Atyoidea</taxon>
        <taxon>Atyidae</taxon>
        <taxon>Halocaridina</taxon>
    </lineage>
</organism>
<sequence>MKGLQLIFIASLAVSAYTQETNKAETDSADTPNTRFGPGIGGGFGGVGGFNPGIGGGFLPGIGAGIGVSQTCRYWCRTPEGQAYCCEGNEQPQSAVGVKPGFCPPVRPVCPPVRNFAPPSTCSNDFACSGVDKCCYDRCLVEHICKPPIGSGGFGFGGGGFPGFGGGFGR</sequence>
<keyword evidence="1" id="KW-0732">Signal</keyword>
<keyword evidence="4" id="KW-1185">Reference proteome</keyword>
<dbReference type="SMART" id="SM00217">
    <property type="entry name" value="WAP"/>
    <property type="match status" value="1"/>
</dbReference>
<evidence type="ECO:0000313" key="3">
    <source>
        <dbReference type="EMBL" id="KAK7087037.1"/>
    </source>
</evidence>
<name>A0AAN9AHJ8_HALRR</name>
<dbReference type="EMBL" id="JAXCGZ010000017">
    <property type="protein sequence ID" value="KAK7087037.1"/>
    <property type="molecule type" value="Genomic_DNA"/>
</dbReference>
<proteinExistence type="predicted"/>
<feature type="domain" description="WAP" evidence="2">
    <location>
        <begin position="96"/>
        <end position="149"/>
    </location>
</feature>
<dbReference type="GO" id="GO:0030414">
    <property type="term" value="F:peptidase inhibitor activity"/>
    <property type="evidence" value="ECO:0007669"/>
    <property type="project" value="InterPro"/>
</dbReference>
<protein>
    <recommendedName>
        <fullName evidence="2">WAP domain-containing protein</fullName>
    </recommendedName>
</protein>
<dbReference type="Gene3D" id="4.10.75.10">
    <property type="entry name" value="Elafin-like"/>
    <property type="match status" value="1"/>
</dbReference>
<dbReference type="Pfam" id="PF00095">
    <property type="entry name" value="WAP"/>
    <property type="match status" value="1"/>
</dbReference>
<dbReference type="InterPro" id="IPR008197">
    <property type="entry name" value="WAP_dom"/>
</dbReference>
<dbReference type="SUPFAM" id="SSF57256">
    <property type="entry name" value="Elafin-like"/>
    <property type="match status" value="1"/>
</dbReference>
<gene>
    <name evidence="3" type="ORF">SK128_016990</name>
</gene>
<feature type="chain" id="PRO_5042873058" description="WAP domain-containing protein" evidence="1">
    <location>
        <begin position="19"/>
        <end position="170"/>
    </location>
</feature>
<reference evidence="3 4" key="1">
    <citation type="submission" date="2023-11" db="EMBL/GenBank/DDBJ databases">
        <title>Halocaridina rubra genome assembly.</title>
        <authorList>
            <person name="Smith C."/>
        </authorList>
    </citation>
    <scope>NUCLEOTIDE SEQUENCE [LARGE SCALE GENOMIC DNA]</scope>
    <source>
        <strain evidence="3">EP-1</strain>
        <tissue evidence="3">Whole</tissue>
    </source>
</reference>
<comment type="caution">
    <text evidence="3">The sequence shown here is derived from an EMBL/GenBank/DDBJ whole genome shotgun (WGS) entry which is preliminary data.</text>
</comment>
<accession>A0AAN9AHJ8</accession>
<dbReference type="GO" id="GO:0005576">
    <property type="term" value="C:extracellular region"/>
    <property type="evidence" value="ECO:0007669"/>
    <property type="project" value="InterPro"/>
</dbReference>
<evidence type="ECO:0000313" key="4">
    <source>
        <dbReference type="Proteomes" id="UP001381693"/>
    </source>
</evidence>
<dbReference type="PROSITE" id="PS51390">
    <property type="entry name" value="WAP"/>
    <property type="match status" value="1"/>
</dbReference>
<dbReference type="InterPro" id="IPR036645">
    <property type="entry name" value="Elafin-like_sf"/>
</dbReference>
<evidence type="ECO:0000259" key="2">
    <source>
        <dbReference type="PROSITE" id="PS51390"/>
    </source>
</evidence>